<dbReference type="AlphaFoldDB" id="V3ZHW5"/>
<dbReference type="GeneID" id="20233367"/>
<dbReference type="InterPro" id="IPR003591">
    <property type="entry name" value="Leu-rich_rpt_typical-subtyp"/>
</dbReference>
<dbReference type="STRING" id="225164.V3ZHW5"/>
<dbReference type="PRINTS" id="PR00019">
    <property type="entry name" value="LEURICHRPT"/>
</dbReference>
<feature type="non-terminal residue" evidence="4">
    <location>
        <position position="168"/>
    </location>
</feature>
<evidence type="ECO:0000313" key="4">
    <source>
        <dbReference type="EMBL" id="ESO83817.1"/>
    </source>
</evidence>
<dbReference type="EMBL" id="KB203598">
    <property type="protein sequence ID" value="ESO83817.1"/>
    <property type="molecule type" value="Genomic_DNA"/>
</dbReference>
<evidence type="ECO:0000256" key="1">
    <source>
        <dbReference type="ARBA" id="ARBA00022614"/>
    </source>
</evidence>
<dbReference type="Proteomes" id="UP000030746">
    <property type="component" value="Unassembled WGS sequence"/>
</dbReference>
<dbReference type="InterPro" id="IPR001611">
    <property type="entry name" value="Leu-rich_rpt"/>
</dbReference>
<reference evidence="4 5" key="1">
    <citation type="journal article" date="2013" name="Nature">
        <title>Insights into bilaterian evolution from three spiralian genomes.</title>
        <authorList>
            <person name="Simakov O."/>
            <person name="Marletaz F."/>
            <person name="Cho S.J."/>
            <person name="Edsinger-Gonzales E."/>
            <person name="Havlak P."/>
            <person name="Hellsten U."/>
            <person name="Kuo D.H."/>
            <person name="Larsson T."/>
            <person name="Lv J."/>
            <person name="Arendt D."/>
            <person name="Savage R."/>
            <person name="Osoegawa K."/>
            <person name="de Jong P."/>
            <person name="Grimwood J."/>
            <person name="Chapman J.A."/>
            <person name="Shapiro H."/>
            <person name="Aerts A."/>
            <person name="Otillar R.P."/>
            <person name="Terry A.Y."/>
            <person name="Boore J.L."/>
            <person name="Grigoriev I.V."/>
            <person name="Lindberg D.R."/>
            <person name="Seaver E.C."/>
            <person name="Weisblat D.A."/>
            <person name="Putnam N.H."/>
            <person name="Rokhsar D.S."/>
        </authorList>
    </citation>
    <scope>NUCLEOTIDE SEQUENCE [LARGE SCALE GENOMIC DNA]</scope>
</reference>
<keyword evidence="2" id="KW-0732">Signal</keyword>
<dbReference type="Pfam" id="PF13855">
    <property type="entry name" value="LRR_8"/>
    <property type="match status" value="2"/>
</dbReference>
<accession>V3ZHW5</accession>
<sequence length="168" mass="19035">MSYCGLYDFQHRVYGLPNLRVLDLSGNDLSILNVEFFDTVPNLTYLRLHNTLLNNHFLIQSGSRLLSPLTKLEFLDISNNGLASLPNDIFSELKNLQMIVLTYNKLISIPEVTSLMSLKHIHMSYNGLTTIDQTTRNMLDGTSNKNSNFHISLYGNVLYCGCPSVKFL</sequence>
<dbReference type="SMART" id="SM00369">
    <property type="entry name" value="LRR_TYP"/>
    <property type="match status" value="3"/>
</dbReference>
<evidence type="ECO:0000256" key="3">
    <source>
        <dbReference type="ARBA" id="ARBA00022737"/>
    </source>
</evidence>
<dbReference type="PANTHER" id="PTHR24373:SF275">
    <property type="entry name" value="TIR DOMAIN-CONTAINING PROTEIN"/>
    <property type="match status" value="1"/>
</dbReference>
<name>V3ZHW5_LOTGI</name>
<dbReference type="RefSeq" id="XP_009065595.1">
    <property type="nucleotide sequence ID" value="XM_009067347.1"/>
</dbReference>
<evidence type="ECO:0000256" key="2">
    <source>
        <dbReference type="ARBA" id="ARBA00022729"/>
    </source>
</evidence>
<evidence type="ECO:0000313" key="5">
    <source>
        <dbReference type="Proteomes" id="UP000030746"/>
    </source>
</evidence>
<gene>
    <name evidence="4" type="ORF">LOTGIDRAFT_132941</name>
</gene>
<keyword evidence="3" id="KW-0677">Repeat</keyword>
<dbReference type="PROSITE" id="PS51450">
    <property type="entry name" value="LRR"/>
    <property type="match status" value="2"/>
</dbReference>
<evidence type="ECO:0008006" key="6">
    <source>
        <dbReference type="Google" id="ProtNLM"/>
    </source>
</evidence>
<dbReference type="OMA" id="NIMVCIC"/>
<dbReference type="PANTHER" id="PTHR24373">
    <property type="entry name" value="SLIT RELATED LEUCINE-RICH REPEAT NEURONAL PROTEIN"/>
    <property type="match status" value="1"/>
</dbReference>
<keyword evidence="1" id="KW-0433">Leucine-rich repeat</keyword>
<keyword evidence="5" id="KW-1185">Reference proteome</keyword>
<dbReference type="KEGG" id="lgi:LOTGIDRAFT_132941"/>
<dbReference type="HOGENOM" id="CLU_1820622_0_0_1"/>
<organism evidence="4 5">
    <name type="scientific">Lottia gigantea</name>
    <name type="common">Giant owl limpet</name>
    <dbReference type="NCBI Taxonomy" id="225164"/>
    <lineage>
        <taxon>Eukaryota</taxon>
        <taxon>Metazoa</taxon>
        <taxon>Spiralia</taxon>
        <taxon>Lophotrochozoa</taxon>
        <taxon>Mollusca</taxon>
        <taxon>Gastropoda</taxon>
        <taxon>Patellogastropoda</taxon>
        <taxon>Lottioidea</taxon>
        <taxon>Lottiidae</taxon>
        <taxon>Lottia</taxon>
    </lineage>
</organism>
<dbReference type="OrthoDB" id="6161797at2759"/>
<dbReference type="CTD" id="20233367"/>
<proteinExistence type="predicted"/>
<dbReference type="Gene3D" id="3.80.10.10">
    <property type="entry name" value="Ribonuclease Inhibitor"/>
    <property type="match status" value="1"/>
</dbReference>
<dbReference type="InterPro" id="IPR050328">
    <property type="entry name" value="Dev_Immune_Receptor"/>
</dbReference>
<dbReference type="SUPFAM" id="SSF52058">
    <property type="entry name" value="L domain-like"/>
    <property type="match status" value="1"/>
</dbReference>
<protein>
    <recommendedName>
        <fullName evidence="6">LRRNT domain-containing protein</fullName>
    </recommendedName>
</protein>
<dbReference type="InterPro" id="IPR032675">
    <property type="entry name" value="LRR_dom_sf"/>
</dbReference>